<evidence type="ECO:0000313" key="4">
    <source>
        <dbReference type="EnsemblPlants" id="OGLUM07G23280.1"/>
    </source>
</evidence>
<proteinExistence type="predicted"/>
<keyword evidence="5" id="KW-1185">Reference proteome</keyword>
<accession>A0A0E0AN35</accession>
<dbReference type="SUPFAM" id="SSF52833">
    <property type="entry name" value="Thioredoxin-like"/>
    <property type="match status" value="1"/>
</dbReference>
<feature type="transmembrane region" description="Helical" evidence="2">
    <location>
        <begin position="114"/>
        <end position="136"/>
    </location>
</feature>
<dbReference type="PANTHER" id="PTHR44303">
    <property type="entry name" value="DNAJ HOMOLOG SUBFAMILY C MEMBER 16"/>
    <property type="match status" value="1"/>
</dbReference>
<organism evidence="4">
    <name type="scientific">Oryza glumipatula</name>
    <dbReference type="NCBI Taxonomy" id="40148"/>
    <lineage>
        <taxon>Eukaryota</taxon>
        <taxon>Viridiplantae</taxon>
        <taxon>Streptophyta</taxon>
        <taxon>Embryophyta</taxon>
        <taxon>Tracheophyta</taxon>
        <taxon>Spermatophyta</taxon>
        <taxon>Magnoliopsida</taxon>
        <taxon>Liliopsida</taxon>
        <taxon>Poales</taxon>
        <taxon>Poaceae</taxon>
        <taxon>BOP clade</taxon>
        <taxon>Oryzoideae</taxon>
        <taxon>Oryzeae</taxon>
        <taxon>Oryzinae</taxon>
        <taxon>Oryza</taxon>
    </lineage>
</organism>
<sequence>MPWRRHRVHALRLPNPSRLLARRPRLPSPRLPLAPISILLAEVAPASSSCSRRIRSPNGNNHAQTNPLLKPLIKPLCPETRRKVEKLSRYYLLSFSSARRDPSPMAIPAEVRRYWLPILLAAAGFLFQLLVLPISFPPTHYYALGIERFAPVERVVEAYEQLSKEWLAETNQQTTVDIIKIRYAYELLTNPILKRDYDLFGLDHHKDVLEKVKEQYQKEHFLKIDLPLLKDSSVQSTDYAFNVLGYESFMHTIADEHPLLIMVYSKGSPRCAQFIEKWKQIGSRLDGVANTAMVELGDVQLTGHFAEQRFSKQPFFRNGLPTLVAYPADCRSPSCYMRYPAELFVDSVVDWVATSVVGLPRILYYSKETLGPEFIGKSGHHKVKVIFFSSTGERAAPFLRQAAQEYSTYASFAFVLWKEDESQIWWNSLGVESAPSLVFLKGPGTFTKSEFTNIMEEHKHQELPQLRSDTSLELGCDARGYSRAGNDIAIWYCVIVAGRPGVELSKRRQILRKAQDQLFSDVDASTSENVDSSVVVSSAAAALKDDRLTFVWLDGEVQKKLCAFYLATDYSGACGPGGFGDDNDKSELFIVRFQRNATFEALKAEKTNNLMEALQRQHTADASQLVARYKGPDEIEEASKVPDLVPEETSKEWIKSTKSIRSAGNSVKQRIQSSGFHFGDYLTDPRIGPALLMSACISMGIIWYKSNQRTQTTEDGAPPKDKTKKRRPRPKLSTSLFGQPEYPADADPEPKDARQWEMTDSDSD</sequence>
<dbReference type="AlphaFoldDB" id="A0A0E0AN35"/>
<name>A0A0E0AN35_9ORYZ</name>
<dbReference type="InterPro" id="IPR052448">
    <property type="entry name" value="DnaJ_C16_autophagy_reg"/>
</dbReference>
<dbReference type="Proteomes" id="UP000026961">
    <property type="component" value="Chromosome 7"/>
</dbReference>
<feature type="region of interest" description="Disordered" evidence="1">
    <location>
        <begin position="710"/>
        <end position="764"/>
    </location>
</feature>
<dbReference type="InterPro" id="IPR001623">
    <property type="entry name" value="DnaJ_domain"/>
</dbReference>
<evidence type="ECO:0000313" key="5">
    <source>
        <dbReference type="Proteomes" id="UP000026961"/>
    </source>
</evidence>
<evidence type="ECO:0000256" key="1">
    <source>
        <dbReference type="SAM" id="MobiDB-lite"/>
    </source>
</evidence>
<feature type="domain" description="J" evidence="3">
    <location>
        <begin position="139"/>
        <end position="201"/>
    </location>
</feature>
<reference evidence="4" key="1">
    <citation type="submission" date="2015-04" db="UniProtKB">
        <authorList>
            <consortium name="EnsemblPlants"/>
        </authorList>
    </citation>
    <scope>IDENTIFICATION</scope>
</reference>
<dbReference type="Gene3D" id="1.10.287.110">
    <property type="entry name" value="DnaJ domain"/>
    <property type="match status" value="1"/>
</dbReference>
<dbReference type="SUPFAM" id="SSF46565">
    <property type="entry name" value="Chaperone J-domain"/>
    <property type="match status" value="1"/>
</dbReference>
<dbReference type="PROSITE" id="PS50076">
    <property type="entry name" value="DNAJ_2"/>
    <property type="match status" value="1"/>
</dbReference>
<evidence type="ECO:0000259" key="3">
    <source>
        <dbReference type="PROSITE" id="PS50076"/>
    </source>
</evidence>
<keyword evidence="2" id="KW-1133">Transmembrane helix</keyword>
<dbReference type="PANTHER" id="PTHR44303:SF2">
    <property type="entry name" value="DNAJ HOMOLOG SUBFAMILY C MEMBER 16"/>
    <property type="match status" value="1"/>
</dbReference>
<feature type="compositionally biased region" description="Basic and acidic residues" evidence="1">
    <location>
        <begin position="748"/>
        <end position="757"/>
    </location>
</feature>
<keyword evidence="2" id="KW-0812">Transmembrane</keyword>
<evidence type="ECO:0000256" key="2">
    <source>
        <dbReference type="SAM" id="Phobius"/>
    </source>
</evidence>
<dbReference type="eggNOG" id="ENOG502QRHR">
    <property type="taxonomic scope" value="Eukaryota"/>
</dbReference>
<dbReference type="InterPro" id="IPR036249">
    <property type="entry name" value="Thioredoxin-like_sf"/>
</dbReference>
<reference evidence="4" key="2">
    <citation type="submission" date="2018-05" db="EMBL/GenBank/DDBJ databases">
        <title>OgluRS3 (Oryza glumaepatula Reference Sequence Version 3).</title>
        <authorList>
            <person name="Zhang J."/>
            <person name="Kudrna D."/>
            <person name="Lee S."/>
            <person name="Talag J."/>
            <person name="Welchert J."/>
            <person name="Wing R.A."/>
        </authorList>
    </citation>
    <scope>NUCLEOTIDE SEQUENCE [LARGE SCALE GENOMIC DNA]</scope>
</reference>
<dbReference type="EnsemblPlants" id="OGLUM07G23280.1">
    <property type="protein sequence ID" value="OGLUM07G23280.1"/>
    <property type="gene ID" value="OGLUM07G23280"/>
</dbReference>
<dbReference type="Gramene" id="OGLUM07G23280.1">
    <property type="protein sequence ID" value="OGLUM07G23280.1"/>
    <property type="gene ID" value="OGLUM07G23280"/>
</dbReference>
<dbReference type="InterPro" id="IPR036869">
    <property type="entry name" value="J_dom_sf"/>
</dbReference>
<dbReference type="STRING" id="40148.A0A0E0AN35"/>
<dbReference type="GO" id="GO:0005783">
    <property type="term" value="C:endoplasmic reticulum"/>
    <property type="evidence" value="ECO:0007669"/>
    <property type="project" value="UniProtKB-ARBA"/>
</dbReference>
<dbReference type="HOGENOM" id="CLU_418350_0_0_1"/>
<protein>
    <recommendedName>
        <fullName evidence="3">J domain-containing protein</fullName>
    </recommendedName>
</protein>
<keyword evidence="2" id="KW-0472">Membrane</keyword>